<gene>
    <name evidence="2" type="ORF">D3Y57_06640</name>
</gene>
<keyword evidence="1" id="KW-0812">Transmembrane</keyword>
<keyword evidence="3" id="KW-1185">Reference proteome</keyword>
<dbReference type="AlphaFoldDB" id="A0A494TEH9"/>
<name>A0A494TEH9_SPHPE</name>
<sequence length="80" mass="9373">MNLWEMIVVVVVIGAFVKMYLARHGIVEDKQGNHVSMRDPDADRLREEVRMLKERLAVLERIATDNNRAVDLDREIDKLR</sequence>
<dbReference type="Proteomes" id="UP000276254">
    <property type="component" value="Chromosome"/>
</dbReference>
<evidence type="ECO:0000256" key="1">
    <source>
        <dbReference type="SAM" id="Phobius"/>
    </source>
</evidence>
<dbReference type="EMBL" id="CP032829">
    <property type="protein sequence ID" value="AYJ85704.1"/>
    <property type="molecule type" value="Genomic_DNA"/>
</dbReference>
<accession>A0A494TEH9</accession>
<proteinExistence type="predicted"/>
<protein>
    <recommendedName>
        <fullName evidence="4">Phage shock protein B</fullName>
    </recommendedName>
</protein>
<feature type="transmembrane region" description="Helical" evidence="1">
    <location>
        <begin position="6"/>
        <end position="22"/>
    </location>
</feature>
<organism evidence="2 3">
    <name type="scientific">Sphingomonas paeninsulae</name>
    <dbReference type="NCBI Taxonomy" id="2319844"/>
    <lineage>
        <taxon>Bacteria</taxon>
        <taxon>Pseudomonadati</taxon>
        <taxon>Pseudomonadota</taxon>
        <taxon>Alphaproteobacteria</taxon>
        <taxon>Sphingomonadales</taxon>
        <taxon>Sphingomonadaceae</taxon>
        <taxon>Sphingomonas</taxon>
    </lineage>
</organism>
<evidence type="ECO:0008006" key="4">
    <source>
        <dbReference type="Google" id="ProtNLM"/>
    </source>
</evidence>
<evidence type="ECO:0000313" key="3">
    <source>
        <dbReference type="Proteomes" id="UP000276254"/>
    </source>
</evidence>
<keyword evidence="1" id="KW-0472">Membrane</keyword>
<dbReference type="RefSeq" id="WP_121152329.1">
    <property type="nucleotide sequence ID" value="NZ_CP032829.1"/>
</dbReference>
<dbReference type="OrthoDB" id="7579171at2"/>
<evidence type="ECO:0000313" key="2">
    <source>
        <dbReference type="EMBL" id="AYJ85704.1"/>
    </source>
</evidence>
<keyword evidence="1" id="KW-1133">Transmembrane helix</keyword>
<reference evidence="2 3" key="1">
    <citation type="submission" date="2018-09" db="EMBL/GenBank/DDBJ databases">
        <title>Sphingomonas peninsula sp. nov., isolated from fildes peninsula, Antarctic soil.</title>
        <authorList>
            <person name="Yingchao G."/>
        </authorList>
    </citation>
    <scope>NUCLEOTIDE SEQUENCE [LARGE SCALE GENOMIC DNA]</scope>
    <source>
        <strain evidence="2 3">YZ-8</strain>
    </source>
</reference>
<dbReference type="KEGG" id="spha:D3Y57_06640"/>